<name>A0ABU1F136_9STAP</name>
<dbReference type="InterPro" id="IPR009229">
    <property type="entry name" value="AgrD"/>
</dbReference>
<dbReference type="SMART" id="SM00794">
    <property type="entry name" value="AgrD"/>
    <property type="match status" value="1"/>
</dbReference>
<dbReference type="Pfam" id="PF05931">
    <property type="entry name" value="AgrD"/>
    <property type="match status" value="1"/>
</dbReference>
<dbReference type="NCBIfam" id="TIGR04223">
    <property type="entry name" value="quorum_AgrD"/>
    <property type="match status" value="1"/>
</dbReference>
<accession>A0ABU1F136</accession>
<dbReference type="Proteomes" id="UP001255050">
    <property type="component" value="Unassembled WGS sequence"/>
</dbReference>
<comment type="caution">
    <text evidence="1">The sequence shown here is derived from an EMBL/GenBank/DDBJ whole genome shotgun (WGS) entry which is preliminary data.</text>
</comment>
<organism evidence="1 2">
    <name type="scientific">Staphylococcus coagulans</name>
    <dbReference type="NCBI Taxonomy" id="74706"/>
    <lineage>
        <taxon>Bacteria</taxon>
        <taxon>Bacillati</taxon>
        <taxon>Bacillota</taxon>
        <taxon>Bacilli</taxon>
        <taxon>Bacillales</taxon>
        <taxon>Staphylococcaceae</taxon>
        <taxon>Staphylococcus</taxon>
    </lineage>
</organism>
<dbReference type="EMBL" id="JAVJGV010000134">
    <property type="protein sequence ID" value="MDR5604100.1"/>
    <property type="molecule type" value="Genomic_DNA"/>
</dbReference>
<dbReference type="RefSeq" id="WP_309552264.1">
    <property type="nucleotide sequence ID" value="NZ_JAVJGV010000134.1"/>
</dbReference>
<keyword evidence="2" id="KW-1185">Reference proteome</keyword>
<reference evidence="1 2" key="1">
    <citation type="submission" date="2023-08" db="EMBL/GenBank/DDBJ databases">
        <title>Whole genome sequencing of Staphylococcus coagulans NN-2474.</title>
        <authorList>
            <person name="Kropotov V.S."/>
            <person name="Boriskina E.V."/>
            <person name="Gordinskaya N.A."/>
            <person name="Shkurkina I.S."/>
            <person name="Kryazhev D.V."/>
            <person name="Alekseeva A.E."/>
            <person name="Makhova M.A."/>
        </authorList>
    </citation>
    <scope>NUCLEOTIDE SEQUENCE [LARGE SCALE GENOMIC DNA]</scope>
    <source>
        <strain evidence="1 2">NN-2474</strain>
    </source>
</reference>
<gene>
    <name evidence="1" type="ORF">RCO12_11860</name>
</gene>
<evidence type="ECO:0000313" key="2">
    <source>
        <dbReference type="Proteomes" id="UP001255050"/>
    </source>
</evidence>
<proteinExistence type="predicted"/>
<protein>
    <submittedName>
        <fullName evidence="1">Cyclic lactone autoinducer peptide</fullName>
    </submittedName>
</protein>
<sequence>MDFLTKLIEFITGFFKSIGSFADIPLCRVFFDEPEIPRELLDLDE</sequence>
<evidence type="ECO:0000313" key="1">
    <source>
        <dbReference type="EMBL" id="MDR5604100.1"/>
    </source>
</evidence>